<dbReference type="InterPro" id="IPR036388">
    <property type="entry name" value="WH-like_DNA-bd_sf"/>
</dbReference>
<evidence type="ECO:0000313" key="8">
    <source>
        <dbReference type="Proteomes" id="UP000219182"/>
    </source>
</evidence>
<dbReference type="EMBL" id="NWQG01000019">
    <property type="protein sequence ID" value="PDQ22369.1"/>
    <property type="molecule type" value="Genomic_DNA"/>
</dbReference>
<keyword evidence="2" id="KW-0663">Pyridoxal phosphate</keyword>
<organism evidence="7 8">
    <name type="scientific">Mesorhizobium sanjuanii</name>
    <dbReference type="NCBI Taxonomy" id="2037900"/>
    <lineage>
        <taxon>Bacteria</taxon>
        <taxon>Pseudomonadati</taxon>
        <taxon>Pseudomonadota</taxon>
        <taxon>Alphaproteobacteria</taxon>
        <taxon>Hyphomicrobiales</taxon>
        <taxon>Phyllobacteriaceae</taxon>
        <taxon>Mesorhizobium</taxon>
    </lineage>
</organism>
<dbReference type="Gene3D" id="3.40.640.10">
    <property type="entry name" value="Type I PLP-dependent aspartate aminotransferase-like (Major domain)"/>
    <property type="match status" value="1"/>
</dbReference>
<dbReference type="CDD" id="cd07377">
    <property type="entry name" value="WHTH_GntR"/>
    <property type="match status" value="1"/>
</dbReference>
<dbReference type="SUPFAM" id="SSF46785">
    <property type="entry name" value="Winged helix' DNA-binding domain"/>
    <property type="match status" value="1"/>
</dbReference>
<dbReference type="Pfam" id="PF00155">
    <property type="entry name" value="Aminotran_1_2"/>
    <property type="match status" value="1"/>
</dbReference>
<accession>A0A2A6FK95</accession>
<dbReference type="InterPro" id="IPR015421">
    <property type="entry name" value="PyrdxlP-dep_Trfase_major"/>
</dbReference>
<dbReference type="InterPro" id="IPR051446">
    <property type="entry name" value="HTH_trans_reg/aminotransferase"/>
</dbReference>
<dbReference type="GO" id="GO:0030170">
    <property type="term" value="F:pyridoxal phosphate binding"/>
    <property type="evidence" value="ECO:0007669"/>
    <property type="project" value="InterPro"/>
</dbReference>
<evidence type="ECO:0000256" key="1">
    <source>
        <dbReference type="ARBA" id="ARBA00005384"/>
    </source>
</evidence>
<keyword evidence="8" id="KW-1185">Reference proteome</keyword>
<keyword evidence="5" id="KW-0804">Transcription</keyword>
<dbReference type="InterPro" id="IPR004839">
    <property type="entry name" value="Aminotransferase_I/II_large"/>
</dbReference>
<name>A0A2A6FK95_9HYPH</name>
<dbReference type="GO" id="GO:0003700">
    <property type="term" value="F:DNA-binding transcription factor activity"/>
    <property type="evidence" value="ECO:0007669"/>
    <property type="project" value="InterPro"/>
</dbReference>
<protein>
    <submittedName>
        <fullName evidence="7">GntR family transcriptional regulator</fullName>
    </submittedName>
</protein>
<evidence type="ECO:0000256" key="3">
    <source>
        <dbReference type="ARBA" id="ARBA00023015"/>
    </source>
</evidence>
<dbReference type="CDD" id="cd00609">
    <property type="entry name" value="AAT_like"/>
    <property type="match status" value="1"/>
</dbReference>
<dbReference type="Gene3D" id="1.10.10.10">
    <property type="entry name" value="Winged helix-like DNA-binding domain superfamily/Winged helix DNA-binding domain"/>
    <property type="match status" value="1"/>
</dbReference>
<dbReference type="InterPro" id="IPR000524">
    <property type="entry name" value="Tscrpt_reg_HTH_GntR"/>
</dbReference>
<proteinExistence type="inferred from homology"/>
<reference evidence="7 8" key="1">
    <citation type="submission" date="2017-09" db="EMBL/GenBank/DDBJ databases">
        <title>Mesorhizobum sanjuanii sp. nov. isolated from nodules of Lotus tenuis in saline-alkaline lowlands of Flooding Pampa.</title>
        <authorList>
            <person name="Sannazzaro A.I."/>
            <person name="Torres Tejerizo G.A."/>
            <person name="Fontana F."/>
            <person name="Cumpa Velazquez L.M."/>
            <person name="Hansen L."/>
            <person name="Pistorio M."/>
            <person name="Estrella M.J."/>
        </authorList>
    </citation>
    <scope>NUCLEOTIDE SEQUENCE [LARGE SCALE GENOMIC DNA]</scope>
    <source>
        <strain evidence="7 8">BSA136</strain>
    </source>
</reference>
<dbReference type="InterPro" id="IPR015424">
    <property type="entry name" value="PyrdxlP-dep_Trfase"/>
</dbReference>
<sequence>MTRAEAVAAEIRRRIEAGSLTVGAKLPSIRKAAGQFDVSKNTIVDAYDRLVSAGIAISRPGAGFTVAERRRQTPSERPRHVAEAVDIASLLNAQLEESFSIRVGDGRPPASWMEESEVRRHLGLLGRHQRSSSDGYGSAMGLPALRERLAFDLMEREVQASPEQILLTFGANHALDLIIRRFLVAGDTVLVDDPGYYPLFAKLKLAQIRMVGVKRTPTGPDLEDLAGKAERERPKLFFTQSLAHNPTGSSTNLPTAHSILTIAARCDMLVVEDDPFVDLPTVRGVGLAPLDQLQNVICVRTFAKTLSASLRCGYIAARPDLIASLAELKMLTTVNSSGHIERLILGLINEGHYRRHLKRLGQRVRQATEMVVPRLLKSGLKLFAEPTGGYYVYLELPSHIDDIELARQGAREGIFIAPGSVFAPAKQTAAAGIRINIAWAEDSRFYDFLFRVTQQR</sequence>
<dbReference type="PANTHER" id="PTHR46577">
    <property type="entry name" value="HTH-TYPE TRANSCRIPTIONAL REGULATORY PROTEIN GABR"/>
    <property type="match status" value="1"/>
</dbReference>
<comment type="similarity">
    <text evidence="1">In the C-terminal section; belongs to the class-I pyridoxal-phosphate-dependent aminotransferase family.</text>
</comment>
<keyword evidence="4" id="KW-0238">DNA-binding</keyword>
<dbReference type="Proteomes" id="UP000219182">
    <property type="component" value="Unassembled WGS sequence"/>
</dbReference>
<evidence type="ECO:0000256" key="4">
    <source>
        <dbReference type="ARBA" id="ARBA00023125"/>
    </source>
</evidence>
<dbReference type="Pfam" id="PF00392">
    <property type="entry name" value="GntR"/>
    <property type="match status" value="1"/>
</dbReference>
<comment type="caution">
    <text evidence="7">The sequence shown here is derived from an EMBL/GenBank/DDBJ whole genome shotgun (WGS) entry which is preliminary data.</text>
</comment>
<dbReference type="GO" id="GO:0003677">
    <property type="term" value="F:DNA binding"/>
    <property type="evidence" value="ECO:0007669"/>
    <property type="project" value="UniProtKB-KW"/>
</dbReference>
<dbReference type="PANTHER" id="PTHR46577:SF2">
    <property type="entry name" value="TRANSCRIPTIONAL REGULATORY PROTEIN"/>
    <property type="match status" value="1"/>
</dbReference>
<evidence type="ECO:0000256" key="2">
    <source>
        <dbReference type="ARBA" id="ARBA00022898"/>
    </source>
</evidence>
<evidence type="ECO:0000259" key="6">
    <source>
        <dbReference type="PROSITE" id="PS50949"/>
    </source>
</evidence>
<evidence type="ECO:0000256" key="5">
    <source>
        <dbReference type="ARBA" id="ARBA00023163"/>
    </source>
</evidence>
<dbReference type="InterPro" id="IPR036390">
    <property type="entry name" value="WH_DNA-bd_sf"/>
</dbReference>
<dbReference type="AlphaFoldDB" id="A0A2A6FK95"/>
<keyword evidence="3" id="KW-0805">Transcription regulation</keyword>
<dbReference type="PROSITE" id="PS50949">
    <property type="entry name" value="HTH_GNTR"/>
    <property type="match status" value="1"/>
</dbReference>
<gene>
    <name evidence="7" type="ORF">CN311_04125</name>
</gene>
<evidence type="ECO:0000313" key="7">
    <source>
        <dbReference type="EMBL" id="PDQ22369.1"/>
    </source>
</evidence>
<dbReference type="RefSeq" id="WP_097572122.1">
    <property type="nucleotide sequence ID" value="NZ_NWQG01000019.1"/>
</dbReference>
<feature type="domain" description="HTH gntR-type" evidence="6">
    <location>
        <begin position="1"/>
        <end position="69"/>
    </location>
</feature>
<dbReference type="SMART" id="SM00345">
    <property type="entry name" value="HTH_GNTR"/>
    <property type="match status" value="1"/>
</dbReference>
<dbReference type="SUPFAM" id="SSF53383">
    <property type="entry name" value="PLP-dependent transferases"/>
    <property type="match status" value="1"/>
</dbReference>